<sequence length="180" mass="19816">MAPPASSPISPARGGTRSLIRSQGRRRAARLLPVPTFSPRRPPGFICQIFLRRLDPTGGISPFFHRHATLPVQLPAGRRMLPPRTNAMLLVVNDRAVRDVRDAVGVLYTATGGRVVERAAALCWVLLRLPVPQGGHDGREEGREGQRDQQGDDERCLEGVLDVRHGWVAKFCFIWLGGGM</sequence>
<dbReference type="EMBL" id="CABFNP030000754">
    <property type="protein sequence ID" value="CAI6084587.1"/>
    <property type="molecule type" value="Genomic_DNA"/>
</dbReference>
<organism evidence="2 3">
    <name type="scientific">Clonostachys chloroleuca</name>
    <dbReference type="NCBI Taxonomy" id="1926264"/>
    <lineage>
        <taxon>Eukaryota</taxon>
        <taxon>Fungi</taxon>
        <taxon>Dikarya</taxon>
        <taxon>Ascomycota</taxon>
        <taxon>Pezizomycotina</taxon>
        <taxon>Sordariomycetes</taxon>
        <taxon>Hypocreomycetidae</taxon>
        <taxon>Hypocreales</taxon>
        <taxon>Bionectriaceae</taxon>
        <taxon>Clonostachys</taxon>
    </lineage>
</organism>
<evidence type="ECO:0000313" key="2">
    <source>
        <dbReference type="EMBL" id="CAI6084587.1"/>
    </source>
</evidence>
<evidence type="ECO:0000313" key="3">
    <source>
        <dbReference type="Proteomes" id="UP001160390"/>
    </source>
</evidence>
<dbReference type="Proteomes" id="UP001160390">
    <property type="component" value="Unassembled WGS sequence"/>
</dbReference>
<accession>A0AA35Q166</accession>
<name>A0AA35Q166_9HYPO</name>
<comment type="caution">
    <text evidence="2">The sequence shown here is derived from an EMBL/GenBank/DDBJ whole genome shotgun (WGS) entry which is preliminary data.</text>
</comment>
<evidence type="ECO:0000256" key="1">
    <source>
        <dbReference type="SAM" id="MobiDB-lite"/>
    </source>
</evidence>
<gene>
    <name evidence="2" type="ORF">CCHLO57077_00004925</name>
</gene>
<proteinExistence type="predicted"/>
<keyword evidence="3" id="KW-1185">Reference proteome</keyword>
<protein>
    <submittedName>
        <fullName evidence="2">Uncharacterized protein</fullName>
    </submittedName>
</protein>
<reference evidence="2" key="1">
    <citation type="submission" date="2023-01" db="EMBL/GenBank/DDBJ databases">
        <authorList>
            <person name="Piombo E."/>
        </authorList>
    </citation>
    <scope>NUCLEOTIDE SEQUENCE</scope>
</reference>
<feature type="region of interest" description="Disordered" evidence="1">
    <location>
        <begin position="1"/>
        <end position="25"/>
    </location>
</feature>
<dbReference type="AlphaFoldDB" id="A0AA35Q166"/>